<proteinExistence type="predicted"/>
<evidence type="ECO:0000313" key="2">
    <source>
        <dbReference type="EMBL" id="JAI07596.1"/>
    </source>
</evidence>
<organism evidence="2">
    <name type="scientific">Anguilla anguilla</name>
    <name type="common">European freshwater eel</name>
    <name type="synonym">Muraena anguilla</name>
    <dbReference type="NCBI Taxonomy" id="7936"/>
    <lineage>
        <taxon>Eukaryota</taxon>
        <taxon>Metazoa</taxon>
        <taxon>Chordata</taxon>
        <taxon>Craniata</taxon>
        <taxon>Vertebrata</taxon>
        <taxon>Euteleostomi</taxon>
        <taxon>Actinopterygii</taxon>
        <taxon>Neopterygii</taxon>
        <taxon>Teleostei</taxon>
        <taxon>Anguilliformes</taxon>
        <taxon>Anguillidae</taxon>
        <taxon>Anguilla</taxon>
    </lineage>
</organism>
<accession>A0A0E9Y0G0</accession>
<feature type="transmembrane region" description="Helical" evidence="1">
    <location>
        <begin position="20"/>
        <end position="41"/>
    </location>
</feature>
<keyword evidence="1" id="KW-1133">Transmembrane helix</keyword>
<protein>
    <submittedName>
        <fullName evidence="2">Uncharacterized protein</fullName>
    </submittedName>
</protein>
<name>A0A0E9Y0G0_ANGAN</name>
<keyword evidence="1" id="KW-0472">Membrane</keyword>
<reference evidence="2" key="2">
    <citation type="journal article" date="2015" name="Fish Shellfish Immunol.">
        <title>Early steps in the European eel (Anguilla anguilla)-Vibrio vulnificus interaction in the gills: Role of the RtxA13 toxin.</title>
        <authorList>
            <person name="Callol A."/>
            <person name="Pajuelo D."/>
            <person name="Ebbesson L."/>
            <person name="Teles M."/>
            <person name="MacKenzie S."/>
            <person name="Amaro C."/>
        </authorList>
    </citation>
    <scope>NUCLEOTIDE SEQUENCE</scope>
</reference>
<reference evidence="2" key="1">
    <citation type="submission" date="2014-11" db="EMBL/GenBank/DDBJ databases">
        <authorList>
            <person name="Amaro Gonzalez C."/>
        </authorList>
    </citation>
    <scope>NUCLEOTIDE SEQUENCE</scope>
</reference>
<sequence length="65" mass="7088">MTAGTNTSDSECGPRNIPVYIIIVSVLLALAVILAILFILWKFLPLRGENMPTDPAEGERMTRTG</sequence>
<dbReference type="AlphaFoldDB" id="A0A0E9Y0G0"/>
<evidence type="ECO:0000256" key="1">
    <source>
        <dbReference type="SAM" id="Phobius"/>
    </source>
</evidence>
<dbReference type="EMBL" id="GBXM01000982">
    <property type="protein sequence ID" value="JAI07596.1"/>
    <property type="molecule type" value="Transcribed_RNA"/>
</dbReference>
<keyword evidence="1" id="KW-0812">Transmembrane</keyword>